<dbReference type="AlphaFoldDB" id="A0AAV5D322"/>
<accession>A0AAV5D322</accession>
<dbReference type="InterPro" id="IPR001810">
    <property type="entry name" value="F-box_dom"/>
</dbReference>
<dbReference type="CDD" id="cd22160">
    <property type="entry name" value="F-box_AtFBL13-like"/>
    <property type="match status" value="1"/>
</dbReference>
<dbReference type="InterPro" id="IPR053781">
    <property type="entry name" value="F-box_AtFBL13-like"/>
</dbReference>
<dbReference type="PANTHER" id="PTHR34223:SF65">
    <property type="entry name" value="OS04G0440300 PROTEIN"/>
    <property type="match status" value="1"/>
</dbReference>
<organism evidence="2 3">
    <name type="scientific">Eleusine coracana subsp. coracana</name>
    <dbReference type="NCBI Taxonomy" id="191504"/>
    <lineage>
        <taxon>Eukaryota</taxon>
        <taxon>Viridiplantae</taxon>
        <taxon>Streptophyta</taxon>
        <taxon>Embryophyta</taxon>
        <taxon>Tracheophyta</taxon>
        <taxon>Spermatophyta</taxon>
        <taxon>Magnoliopsida</taxon>
        <taxon>Liliopsida</taxon>
        <taxon>Poales</taxon>
        <taxon>Poaceae</taxon>
        <taxon>PACMAD clade</taxon>
        <taxon>Chloridoideae</taxon>
        <taxon>Cynodonteae</taxon>
        <taxon>Eleusininae</taxon>
        <taxon>Eleusine</taxon>
    </lineage>
</organism>
<dbReference type="InterPro" id="IPR036047">
    <property type="entry name" value="F-box-like_dom_sf"/>
</dbReference>
<dbReference type="InterPro" id="IPR053197">
    <property type="entry name" value="F-box_SCFL_complex_component"/>
</dbReference>
<sequence length="416" mass="47912">MAGEPDRLSALPDSLLHTIMSYMKARQVVQTCVLSTRWKHLWRSVPCLDLDLGEFRDDEDSDSHNSRYKDWEHFEDFAINLMIRHNIALLESFRLHAYRVDGHAPHYARERSSTWVCRAIKYCAPDPGIQREGSRSNSWRMKRLYLCNILLDNRFARHVSSACHSLEDLELKKCRFELNTITSHSLKNLVLTNCEFNDLSDITSSTLKSLVIDNRLWTSDLLVINAPAIAYLRLSIDSRDFNCISINEMPSLVKASIHLRGYRGSVTESELGHNQFKLLCSVSNATCLELSNLETMVHSEDSTTFKEFRNLRNLLLDKCDLSDDFQTLVLFLLNSPNLEKLTLRCCKFSNDSKKKKGTPKPKKTSSSQCRSLDVQCVNLKLTEIIYKDDDVRQLVELLLRISGNLPKNHLKLRKVD</sequence>
<dbReference type="SUPFAM" id="SSF81383">
    <property type="entry name" value="F-box domain"/>
    <property type="match status" value="1"/>
</dbReference>
<evidence type="ECO:0000313" key="3">
    <source>
        <dbReference type="Proteomes" id="UP001054889"/>
    </source>
</evidence>
<dbReference type="InterPro" id="IPR032675">
    <property type="entry name" value="LRR_dom_sf"/>
</dbReference>
<dbReference type="Proteomes" id="UP001054889">
    <property type="component" value="Unassembled WGS sequence"/>
</dbReference>
<protein>
    <recommendedName>
        <fullName evidence="1">F-box domain-containing protein</fullName>
    </recommendedName>
</protein>
<evidence type="ECO:0000259" key="1">
    <source>
        <dbReference type="PROSITE" id="PS50181"/>
    </source>
</evidence>
<reference evidence="2" key="2">
    <citation type="submission" date="2021-12" db="EMBL/GenBank/DDBJ databases">
        <title>Resequencing data analysis of finger millet.</title>
        <authorList>
            <person name="Hatakeyama M."/>
            <person name="Aluri S."/>
            <person name="Balachadran M.T."/>
            <person name="Sivarajan S.R."/>
            <person name="Poveda L."/>
            <person name="Shimizu-Inatsugi R."/>
            <person name="Schlapbach R."/>
            <person name="Sreeman S.M."/>
            <person name="Shimizu K.K."/>
        </authorList>
    </citation>
    <scope>NUCLEOTIDE SEQUENCE</scope>
</reference>
<keyword evidence="3" id="KW-1185">Reference proteome</keyword>
<reference evidence="2" key="1">
    <citation type="journal article" date="2018" name="DNA Res.">
        <title>Multiple hybrid de novo genome assembly of finger millet, an orphan allotetraploid crop.</title>
        <authorList>
            <person name="Hatakeyama M."/>
            <person name="Aluri S."/>
            <person name="Balachadran M.T."/>
            <person name="Sivarajan S.R."/>
            <person name="Patrignani A."/>
            <person name="Gruter S."/>
            <person name="Poveda L."/>
            <person name="Shimizu-Inatsugi R."/>
            <person name="Baeten J."/>
            <person name="Francoijs K.J."/>
            <person name="Nataraja K.N."/>
            <person name="Reddy Y.A.N."/>
            <person name="Phadnis S."/>
            <person name="Ravikumar R.L."/>
            <person name="Schlapbach R."/>
            <person name="Sreeman S.M."/>
            <person name="Shimizu K.K."/>
        </authorList>
    </citation>
    <scope>NUCLEOTIDE SEQUENCE</scope>
</reference>
<dbReference type="Gene3D" id="1.20.1280.50">
    <property type="match status" value="1"/>
</dbReference>
<dbReference type="PROSITE" id="PS50181">
    <property type="entry name" value="FBOX"/>
    <property type="match status" value="1"/>
</dbReference>
<name>A0AAV5D322_ELECO</name>
<dbReference type="Pfam" id="PF00646">
    <property type="entry name" value="F-box"/>
    <property type="match status" value="1"/>
</dbReference>
<dbReference type="EMBL" id="BQKI01000011">
    <property type="protein sequence ID" value="GJN04835.1"/>
    <property type="molecule type" value="Genomic_DNA"/>
</dbReference>
<dbReference type="Gene3D" id="3.80.10.10">
    <property type="entry name" value="Ribonuclease Inhibitor"/>
    <property type="match status" value="1"/>
</dbReference>
<feature type="domain" description="F-box" evidence="1">
    <location>
        <begin position="5"/>
        <end position="41"/>
    </location>
</feature>
<proteinExistence type="predicted"/>
<dbReference type="PANTHER" id="PTHR34223">
    <property type="entry name" value="OS11G0201299 PROTEIN"/>
    <property type="match status" value="1"/>
</dbReference>
<comment type="caution">
    <text evidence="2">The sequence shown here is derived from an EMBL/GenBank/DDBJ whole genome shotgun (WGS) entry which is preliminary data.</text>
</comment>
<evidence type="ECO:0000313" key="2">
    <source>
        <dbReference type="EMBL" id="GJN04835.1"/>
    </source>
</evidence>
<gene>
    <name evidence="2" type="primary">ga22410</name>
    <name evidence="2" type="ORF">PR202_ga22410</name>
</gene>
<dbReference type="SUPFAM" id="SSF52047">
    <property type="entry name" value="RNI-like"/>
    <property type="match status" value="1"/>
</dbReference>